<dbReference type="AlphaFoldDB" id="A0A7J6F7G4"/>
<dbReference type="PANTHER" id="PTHR46553:SF3">
    <property type="entry name" value="ADENINE NUCLEOTIDE ALPHA HYDROLASES-LIKE SUPERFAMILY PROTEIN"/>
    <property type="match status" value="1"/>
</dbReference>
<evidence type="ECO:0000256" key="3">
    <source>
        <dbReference type="ARBA" id="ARBA00022512"/>
    </source>
</evidence>
<feature type="compositionally biased region" description="Acidic residues" evidence="8">
    <location>
        <begin position="457"/>
        <end position="466"/>
    </location>
</feature>
<gene>
    <name evidence="11" type="ORF">G4B88_010728</name>
</gene>
<dbReference type="GO" id="GO:0045490">
    <property type="term" value="P:pectin catabolic process"/>
    <property type="evidence" value="ECO:0007669"/>
    <property type="project" value="UniProtKB-UniRule"/>
</dbReference>
<dbReference type="EMBL" id="JAATIQ010000254">
    <property type="protein sequence ID" value="KAF4366653.1"/>
    <property type="molecule type" value="Genomic_DNA"/>
</dbReference>
<dbReference type="GO" id="GO:0042545">
    <property type="term" value="P:cell wall modification"/>
    <property type="evidence" value="ECO:0007669"/>
    <property type="project" value="UniProtKB-UniRule"/>
</dbReference>
<comment type="caution">
    <text evidence="11">The sequence shown here is derived from an EMBL/GenBank/DDBJ whole genome shotgun (WGS) entry which is preliminary data.</text>
</comment>
<keyword evidence="5 7" id="KW-0063">Aspartyl esterase</keyword>
<evidence type="ECO:0000256" key="4">
    <source>
        <dbReference type="ARBA" id="ARBA00022801"/>
    </source>
</evidence>
<dbReference type="Pfam" id="PF01095">
    <property type="entry name" value="Pectinesterase"/>
    <property type="match status" value="1"/>
</dbReference>
<feature type="domain" description="UspA" evidence="9">
    <location>
        <begin position="9"/>
        <end position="149"/>
    </location>
</feature>
<dbReference type="InterPro" id="IPR006016">
    <property type="entry name" value="UspA"/>
</dbReference>
<dbReference type="GO" id="GO:0030599">
    <property type="term" value="F:pectinesterase activity"/>
    <property type="evidence" value="ECO:0007669"/>
    <property type="project" value="UniProtKB-UniRule"/>
</dbReference>
<sequence>MATAEKPVMVVGIDESDHSSYALQWTLDRFFAAYAPNFPFKLILVHAKPTPTSAVGLAGPGAAEVLPFVDSDLRRIAARVVEKAKEVCASKSVNDVLVEVMEGDARNVLCETVEKHHASVLVVGSHGYGAIKRRRSNPTMATAEKPVMVLGFDHGEQSDYALEWTLDHFFVPFAPNFPFQLVIVHAIHISHPFIKQLGPAVAKERAFEMSAERVLDKTQQIFVTKSVKDVVVEVIEGEAHNVLCQTVEKHHASMLVVGNNGYGYGAIKRLFWRGVSDYCAQHAKCSVMTNTFGAGRKAVSVRVSGDKAAFYNCRILSYQDTLLDDSGRHYFNNCYIEGAVDFIFGSAASLFEKCHVHSLSERDGAITAHRRDSSAEKTGFIFLGGKISGDGGCFLGRPWGSFSRVVFAYTYMSNLIIPQGWNDWGDQSTHSTVYYGEYKCYGPGANRSKRVGWSQNQEEEEEEEEDHLTIMDTSEKPIMVVGFDEGQNSCYALEWTLDRFFLPYAPNFPFNLILVHAMRSPSSSLNLISPTEAEVLRSIERDLRRIAEQIVGKAKKICATKKMKEFSMDVIEGNPRNILCEAVEKNHASVLVVGAHHYGPIKRVVLESVSDYCFHHAQCSVIIVKQPKINPKGFILHT</sequence>
<dbReference type="CDD" id="cd23659">
    <property type="entry name" value="USP_At3g01520-like"/>
    <property type="match status" value="3"/>
</dbReference>
<accession>A0A7J6F7G4</accession>
<keyword evidence="3" id="KW-0134">Cell wall</keyword>
<proteinExistence type="predicted"/>
<dbReference type="InterPro" id="IPR012334">
    <property type="entry name" value="Pectin_lyas_fold"/>
</dbReference>
<dbReference type="EC" id="3.1.1.11" evidence="7"/>
<dbReference type="SUPFAM" id="SSF52402">
    <property type="entry name" value="Adenine nucleotide alpha hydrolases-like"/>
    <property type="match status" value="3"/>
</dbReference>
<feature type="domain" description="UspA" evidence="9">
    <location>
        <begin position="479"/>
        <end position="625"/>
    </location>
</feature>
<dbReference type="PANTHER" id="PTHR46553">
    <property type="entry name" value="ADENINE NUCLEOTIDE ALPHA HYDROLASES-LIKE SUPERFAMILY PROTEIN"/>
    <property type="match status" value="1"/>
</dbReference>
<dbReference type="InterPro" id="IPR014729">
    <property type="entry name" value="Rossmann-like_a/b/a_fold"/>
</dbReference>
<feature type="active site" evidence="6">
    <location>
        <position position="341"/>
    </location>
</feature>
<dbReference type="InterPro" id="IPR000070">
    <property type="entry name" value="Pectinesterase_cat"/>
</dbReference>
<keyword evidence="12" id="KW-1185">Reference proteome</keyword>
<evidence type="ECO:0000256" key="7">
    <source>
        <dbReference type="RuleBase" id="RU000589"/>
    </source>
</evidence>
<evidence type="ECO:0000256" key="6">
    <source>
        <dbReference type="PROSITE-ProRule" id="PRU10040"/>
    </source>
</evidence>
<keyword evidence="4 7" id="KW-0378">Hydrolase</keyword>
<evidence type="ECO:0000313" key="11">
    <source>
        <dbReference type="EMBL" id="KAF4366653.1"/>
    </source>
</evidence>
<comment type="subcellular location">
    <subcellularLocation>
        <location evidence="1">Secreted</location>
        <location evidence="1">Cell wall</location>
    </subcellularLocation>
</comment>
<evidence type="ECO:0000256" key="2">
    <source>
        <dbReference type="ARBA" id="ARBA00005184"/>
    </source>
</evidence>
<protein>
    <recommendedName>
        <fullName evidence="7">Pectinesterase</fullName>
        <ecNumber evidence="7">3.1.1.11</ecNumber>
    </recommendedName>
</protein>
<dbReference type="UniPathway" id="UPA00545">
    <property type="reaction ID" value="UER00823"/>
</dbReference>
<evidence type="ECO:0000256" key="1">
    <source>
        <dbReference type="ARBA" id="ARBA00004191"/>
    </source>
</evidence>
<comment type="catalytic activity">
    <reaction evidence="7">
        <text>[(1-&gt;4)-alpha-D-galacturonosyl methyl ester](n) + n H2O = [(1-&gt;4)-alpha-D-galacturonosyl](n) + n methanol + n H(+)</text>
        <dbReference type="Rhea" id="RHEA:22380"/>
        <dbReference type="Rhea" id="RHEA-COMP:14570"/>
        <dbReference type="Rhea" id="RHEA-COMP:14573"/>
        <dbReference type="ChEBI" id="CHEBI:15377"/>
        <dbReference type="ChEBI" id="CHEBI:15378"/>
        <dbReference type="ChEBI" id="CHEBI:17790"/>
        <dbReference type="ChEBI" id="CHEBI:140522"/>
        <dbReference type="ChEBI" id="CHEBI:140523"/>
        <dbReference type="EC" id="3.1.1.11"/>
    </reaction>
</comment>
<keyword evidence="3" id="KW-0964">Secreted</keyword>
<dbReference type="Gene3D" id="2.160.20.10">
    <property type="entry name" value="Single-stranded right-handed beta-helix, Pectin lyase-like"/>
    <property type="match status" value="1"/>
</dbReference>
<feature type="domain" description="Pectinesterase catalytic" evidence="10">
    <location>
        <begin position="287"/>
        <end position="469"/>
    </location>
</feature>
<dbReference type="Gene3D" id="3.40.50.620">
    <property type="entry name" value="HUPs"/>
    <property type="match status" value="3"/>
</dbReference>
<organism evidence="11 12">
    <name type="scientific">Cannabis sativa</name>
    <name type="common">Hemp</name>
    <name type="synonym">Marijuana</name>
    <dbReference type="NCBI Taxonomy" id="3483"/>
    <lineage>
        <taxon>Eukaryota</taxon>
        <taxon>Viridiplantae</taxon>
        <taxon>Streptophyta</taxon>
        <taxon>Embryophyta</taxon>
        <taxon>Tracheophyta</taxon>
        <taxon>Spermatophyta</taxon>
        <taxon>Magnoliopsida</taxon>
        <taxon>eudicotyledons</taxon>
        <taxon>Gunneridae</taxon>
        <taxon>Pentapetalae</taxon>
        <taxon>rosids</taxon>
        <taxon>fabids</taxon>
        <taxon>Rosales</taxon>
        <taxon>Cannabaceae</taxon>
        <taxon>Cannabis</taxon>
    </lineage>
</organism>
<evidence type="ECO:0000313" key="12">
    <source>
        <dbReference type="Proteomes" id="UP000583929"/>
    </source>
</evidence>
<feature type="region of interest" description="Disordered" evidence="8">
    <location>
        <begin position="449"/>
        <end position="468"/>
    </location>
</feature>
<dbReference type="InterPro" id="IPR033131">
    <property type="entry name" value="Pectinesterase_Asp_AS"/>
</dbReference>
<reference evidence="11 12" key="1">
    <citation type="journal article" date="2020" name="bioRxiv">
        <title>Sequence and annotation of 42 cannabis genomes reveals extensive copy number variation in cannabinoid synthesis and pathogen resistance genes.</title>
        <authorList>
            <person name="Mckernan K.J."/>
            <person name="Helbert Y."/>
            <person name="Kane L.T."/>
            <person name="Ebling H."/>
            <person name="Zhang L."/>
            <person name="Liu B."/>
            <person name="Eaton Z."/>
            <person name="Mclaughlin S."/>
            <person name="Kingan S."/>
            <person name="Baybayan P."/>
            <person name="Concepcion G."/>
            <person name="Jordan M."/>
            <person name="Riva A."/>
            <person name="Barbazuk W."/>
            <person name="Harkins T."/>
        </authorList>
    </citation>
    <scope>NUCLEOTIDE SEQUENCE [LARGE SCALE GENOMIC DNA]</scope>
    <source>
        <strain evidence="12">cv. Jamaican Lion 4</strain>
        <tissue evidence="11">Leaf</tissue>
    </source>
</reference>
<evidence type="ECO:0000259" key="9">
    <source>
        <dbReference type="Pfam" id="PF00582"/>
    </source>
</evidence>
<dbReference type="Pfam" id="PF00582">
    <property type="entry name" value="Usp"/>
    <property type="match status" value="2"/>
</dbReference>
<comment type="pathway">
    <text evidence="2 7">Glycan metabolism; pectin degradation; 2-dehydro-3-deoxy-D-gluconate from pectin: step 1/5.</text>
</comment>
<dbReference type="InterPro" id="IPR011050">
    <property type="entry name" value="Pectin_lyase_fold/virulence"/>
</dbReference>
<dbReference type="SUPFAM" id="SSF51126">
    <property type="entry name" value="Pectin lyase-like"/>
    <property type="match status" value="1"/>
</dbReference>
<evidence type="ECO:0000259" key="10">
    <source>
        <dbReference type="Pfam" id="PF01095"/>
    </source>
</evidence>
<name>A0A7J6F7G4_CANSA</name>
<dbReference type="PROSITE" id="PS00503">
    <property type="entry name" value="PECTINESTERASE_2"/>
    <property type="match status" value="1"/>
</dbReference>
<evidence type="ECO:0000256" key="5">
    <source>
        <dbReference type="ARBA" id="ARBA00023085"/>
    </source>
</evidence>
<evidence type="ECO:0000256" key="8">
    <source>
        <dbReference type="SAM" id="MobiDB-lite"/>
    </source>
</evidence>
<dbReference type="Proteomes" id="UP000583929">
    <property type="component" value="Unassembled WGS sequence"/>
</dbReference>